<reference evidence="2" key="1">
    <citation type="submission" date="2023-06" db="EMBL/GenBank/DDBJ databases">
        <authorList>
            <person name="Delattre M."/>
        </authorList>
    </citation>
    <scope>NUCLEOTIDE SEQUENCE</scope>
    <source>
        <strain evidence="2">AF72</strain>
    </source>
</reference>
<keyword evidence="3" id="KW-1185">Reference proteome</keyword>
<name>A0AA36G638_9BILA</name>
<comment type="caution">
    <text evidence="2">The sequence shown here is derived from an EMBL/GenBank/DDBJ whole genome shotgun (WGS) entry which is preliminary data.</text>
</comment>
<proteinExistence type="predicted"/>
<feature type="non-terminal residue" evidence="2">
    <location>
        <position position="430"/>
    </location>
</feature>
<evidence type="ECO:0000256" key="1">
    <source>
        <dbReference type="SAM" id="MobiDB-lite"/>
    </source>
</evidence>
<organism evidence="2 3">
    <name type="scientific">Mesorhabditis spiculigera</name>
    <dbReference type="NCBI Taxonomy" id="96644"/>
    <lineage>
        <taxon>Eukaryota</taxon>
        <taxon>Metazoa</taxon>
        <taxon>Ecdysozoa</taxon>
        <taxon>Nematoda</taxon>
        <taxon>Chromadorea</taxon>
        <taxon>Rhabditida</taxon>
        <taxon>Rhabditina</taxon>
        <taxon>Rhabditomorpha</taxon>
        <taxon>Rhabditoidea</taxon>
        <taxon>Rhabditidae</taxon>
        <taxon>Mesorhabditinae</taxon>
        <taxon>Mesorhabditis</taxon>
    </lineage>
</organism>
<gene>
    <name evidence="2" type="ORF">MSPICULIGERA_LOCUS12527</name>
</gene>
<feature type="region of interest" description="Disordered" evidence="1">
    <location>
        <begin position="396"/>
        <end position="430"/>
    </location>
</feature>
<protein>
    <submittedName>
        <fullName evidence="2">Uncharacterized protein</fullName>
    </submittedName>
</protein>
<evidence type="ECO:0000313" key="3">
    <source>
        <dbReference type="Proteomes" id="UP001177023"/>
    </source>
</evidence>
<dbReference type="EMBL" id="CATQJA010002628">
    <property type="protein sequence ID" value="CAJ0574187.1"/>
    <property type="molecule type" value="Genomic_DNA"/>
</dbReference>
<accession>A0AA36G638</accession>
<feature type="region of interest" description="Disordered" evidence="1">
    <location>
        <begin position="1"/>
        <end position="78"/>
    </location>
</feature>
<feature type="compositionally biased region" description="Low complexity" evidence="1">
    <location>
        <begin position="59"/>
        <end position="69"/>
    </location>
</feature>
<dbReference type="AlphaFoldDB" id="A0AA36G638"/>
<sequence length="430" mass="47409">MSDNPQKTTDFQKQLEDGQQTLPVPPKESSSCRRLSIQRSITSRHVVAKPYDRPPPAGRPAQQQYPGGAPHNGFGMGALQQQLPSSSLQACGKQNAPMAVVQPSWDERFPVTSVRNVDGKLWEDWGGYRAYRKDMQVLVDTQGLPPPPTPNLLYSQTNEDGTAKSGQKRMTANELNPYLDITDEDVGKIYKRRHLNQPDANGMTGKDKAKELHPEMRKFLEAWREADDAGKPAAAREFWLYLIGRVTNNRPSQAKQGRRNLRSIASATSVAPSNNQTEMHWESAANPNPQIYGDTVTSYTSSTITKQTVFSAQTDGCPTVEALSQLELVGLVDADRQSINAIAQQALNDFDAAFYTVQVCIVSLLNTPGGANRAFALHDQIVDKLRKCQFEVAQVHEGNRSPAEPQHARSDGSMPEPPSGFTMHDGDVSK</sequence>
<feature type="compositionally biased region" description="Polar residues" evidence="1">
    <location>
        <begin position="1"/>
        <end position="43"/>
    </location>
</feature>
<dbReference type="Proteomes" id="UP001177023">
    <property type="component" value="Unassembled WGS sequence"/>
</dbReference>
<evidence type="ECO:0000313" key="2">
    <source>
        <dbReference type="EMBL" id="CAJ0574187.1"/>
    </source>
</evidence>